<proteinExistence type="predicted"/>
<keyword evidence="2" id="KW-0812">Transmembrane</keyword>
<evidence type="ECO:0000256" key="2">
    <source>
        <dbReference type="SAM" id="Phobius"/>
    </source>
</evidence>
<name>A0A0C3GI90_OIDMZ</name>
<organism evidence="3 4">
    <name type="scientific">Oidiodendron maius (strain Zn)</name>
    <dbReference type="NCBI Taxonomy" id="913774"/>
    <lineage>
        <taxon>Eukaryota</taxon>
        <taxon>Fungi</taxon>
        <taxon>Dikarya</taxon>
        <taxon>Ascomycota</taxon>
        <taxon>Pezizomycotina</taxon>
        <taxon>Leotiomycetes</taxon>
        <taxon>Leotiomycetes incertae sedis</taxon>
        <taxon>Myxotrichaceae</taxon>
        <taxon>Oidiodendron</taxon>
    </lineage>
</organism>
<feature type="compositionally biased region" description="Basic and acidic residues" evidence="1">
    <location>
        <begin position="29"/>
        <end position="42"/>
    </location>
</feature>
<evidence type="ECO:0000256" key="1">
    <source>
        <dbReference type="SAM" id="MobiDB-lite"/>
    </source>
</evidence>
<dbReference type="EMBL" id="KN832885">
    <property type="protein sequence ID" value="KIM95860.1"/>
    <property type="molecule type" value="Genomic_DNA"/>
</dbReference>
<dbReference type="Proteomes" id="UP000054321">
    <property type="component" value="Unassembled WGS sequence"/>
</dbReference>
<evidence type="ECO:0000313" key="3">
    <source>
        <dbReference type="EMBL" id="KIM95860.1"/>
    </source>
</evidence>
<dbReference type="AlphaFoldDB" id="A0A0C3GI90"/>
<accession>A0A0C3GI90</accession>
<dbReference type="HOGENOM" id="CLU_1251014_0_0_1"/>
<reference evidence="3 4" key="1">
    <citation type="submission" date="2014-04" db="EMBL/GenBank/DDBJ databases">
        <authorList>
            <consortium name="DOE Joint Genome Institute"/>
            <person name="Kuo A."/>
            <person name="Martino E."/>
            <person name="Perotto S."/>
            <person name="Kohler A."/>
            <person name="Nagy L.G."/>
            <person name="Floudas D."/>
            <person name="Copeland A."/>
            <person name="Barry K.W."/>
            <person name="Cichocki N."/>
            <person name="Veneault-Fourrey C."/>
            <person name="LaButti K."/>
            <person name="Lindquist E.A."/>
            <person name="Lipzen A."/>
            <person name="Lundell T."/>
            <person name="Morin E."/>
            <person name="Murat C."/>
            <person name="Sun H."/>
            <person name="Tunlid A."/>
            <person name="Henrissat B."/>
            <person name="Grigoriev I.V."/>
            <person name="Hibbett D.S."/>
            <person name="Martin F."/>
            <person name="Nordberg H.P."/>
            <person name="Cantor M.N."/>
            <person name="Hua S.X."/>
        </authorList>
    </citation>
    <scope>NUCLEOTIDE SEQUENCE [LARGE SCALE GENOMIC DNA]</scope>
    <source>
        <strain evidence="3 4">Zn</strain>
    </source>
</reference>
<gene>
    <name evidence="3" type="ORF">OIDMADRAFT_58950</name>
</gene>
<keyword evidence="2" id="KW-1133">Transmembrane helix</keyword>
<sequence>MKLSSIHLKETTDIPMSSECQKQGPHPLRMREDSGLPDNRDGDDYDRDEGSTSSSPPESSIRPASSAVVTATSSLPRSTFTADFPSSLSSISSLRKPSTAIAPTVFVTITVTSAAASSGTFRPSLVDQGGSASVIPNTAISPTTTPIRNAQGVSPVAQRVLIALGCISSVAIITTVLLLILRRKKQQDLARNPKTLSSLFGAEIQPSTAYNTSLKELDSWN</sequence>
<keyword evidence="2" id="KW-0472">Membrane</keyword>
<feature type="compositionally biased region" description="Low complexity" evidence="1">
    <location>
        <begin position="51"/>
        <end position="68"/>
    </location>
</feature>
<keyword evidence="4" id="KW-1185">Reference proteome</keyword>
<dbReference type="InParanoid" id="A0A0C3GI90"/>
<protein>
    <submittedName>
        <fullName evidence="3">Uncharacterized protein</fullName>
    </submittedName>
</protein>
<evidence type="ECO:0000313" key="4">
    <source>
        <dbReference type="Proteomes" id="UP000054321"/>
    </source>
</evidence>
<feature type="transmembrane region" description="Helical" evidence="2">
    <location>
        <begin position="160"/>
        <end position="181"/>
    </location>
</feature>
<feature type="region of interest" description="Disordered" evidence="1">
    <location>
        <begin position="1"/>
        <end position="68"/>
    </location>
</feature>
<reference evidence="4" key="2">
    <citation type="submission" date="2015-01" db="EMBL/GenBank/DDBJ databases">
        <title>Evolutionary Origins and Diversification of the Mycorrhizal Mutualists.</title>
        <authorList>
            <consortium name="DOE Joint Genome Institute"/>
            <consortium name="Mycorrhizal Genomics Consortium"/>
            <person name="Kohler A."/>
            <person name="Kuo A."/>
            <person name="Nagy L.G."/>
            <person name="Floudas D."/>
            <person name="Copeland A."/>
            <person name="Barry K.W."/>
            <person name="Cichocki N."/>
            <person name="Veneault-Fourrey C."/>
            <person name="LaButti K."/>
            <person name="Lindquist E.A."/>
            <person name="Lipzen A."/>
            <person name="Lundell T."/>
            <person name="Morin E."/>
            <person name="Murat C."/>
            <person name="Riley R."/>
            <person name="Ohm R."/>
            <person name="Sun H."/>
            <person name="Tunlid A."/>
            <person name="Henrissat B."/>
            <person name="Grigoriev I.V."/>
            <person name="Hibbett D.S."/>
            <person name="Martin F."/>
        </authorList>
    </citation>
    <scope>NUCLEOTIDE SEQUENCE [LARGE SCALE GENOMIC DNA]</scope>
    <source>
        <strain evidence="4">Zn</strain>
    </source>
</reference>